<dbReference type="GO" id="GO:0003729">
    <property type="term" value="F:mRNA binding"/>
    <property type="evidence" value="ECO:0007669"/>
    <property type="project" value="TreeGrafter"/>
</dbReference>
<keyword evidence="5" id="KW-1185">Reference proteome</keyword>
<evidence type="ECO:0000259" key="3">
    <source>
        <dbReference type="PROSITE" id="PS50102"/>
    </source>
</evidence>
<dbReference type="PANTHER" id="PTHR23003:SF3">
    <property type="entry name" value="FI21236P1-RELATED"/>
    <property type="match status" value="1"/>
</dbReference>
<protein>
    <submittedName>
        <fullName evidence="4">Myelin expression factor 2</fullName>
    </submittedName>
</protein>
<feature type="domain" description="RRM" evidence="3">
    <location>
        <begin position="166"/>
        <end position="243"/>
    </location>
</feature>
<sequence length="627" mass="69302">MDDMTLPVDEQYYPIIYLKTWGRLYQGIKCNVTSDPGCAVTIAAKVAVQDIFVTVIKDKKTGQPLGSCFVKFQDAEFAKIAKSQLTGILCEDKKLIVMADSGGRLQEDLIDDRMQKLAKKNSERLMSSSVMSSKETMLSNEEDNMTTYGLSLEFLESLGIAPPLSNRLFIVNLDFKVDEEKLREVFGLAGKVLSVNIQRTSNGTSKGMAQIEYDHPVEAVQAISMFNLQIFYDRQISVRFDRIKPKTKTLPDGLKTVGLGLGPNGAPLRAVRNFIELQPLKKLLKQLESANITTNTESNTASHQTQDNISGFNQQQMVTNTALANPLLMNSLSTPINTMGVNLIPHSTPMGLEVAQNTTETVNAWLPNAVAINTTATLNPNATINATATPTNIWNMNSVPSTVGFNPVLAGNNVNNQNLQLLQALMQAQQVQGVQNNLTSLATLGSNQAVVQNVMGFAQAQPLNQVSIVKPLGQYTNESENITKDHTNLVIHKDNTQMEQKPMLSDMVVITNLPPSVTLSILRDKMREVGEVRMAEMTSQDTAIVRFMNSWEAERCKYLTVLVWMDKLSKSDASKVGPDNARPSHLVLLLIKNPMVSVKCPCPGWMVNLPKFTVLRLQLLYLTLFTY</sequence>
<dbReference type="PROSITE" id="PS50102">
    <property type="entry name" value="RRM"/>
    <property type="match status" value="1"/>
</dbReference>
<dbReference type="InterPro" id="IPR012677">
    <property type="entry name" value="Nucleotide-bd_a/b_plait_sf"/>
</dbReference>
<proteinExistence type="predicted"/>
<dbReference type="Gene3D" id="3.30.70.330">
    <property type="match status" value="3"/>
</dbReference>
<dbReference type="Proteomes" id="UP000299102">
    <property type="component" value="Unassembled WGS sequence"/>
</dbReference>
<dbReference type="GO" id="GO:0005737">
    <property type="term" value="C:cytoplasm"/>
    <property type="evidence" value="ECO:0007669"/>
    <property type="project" value="TreeGrafter"/>
</dbReference>
<dbReference type="InterPro" id="IPR050374">
    <property type="entry name" value="RRT5_SRSF_SR"/>
</dbReference>
<dbReference type="OrthoDB" id="610462at2759"/>
<reference evidence="4 5" key="1">
    <citation type="journal article" date="2019" name="Commun. Biol.">
        <title>The bagworm genome reveals a unique fibroin gene that provides high tensile strength.</title>
        <authorList>
            <person name="Kono N."/>
            <person name="Nakamura H."/>
            <person name="Ohtoshi R."/>
            <person name="Tomita M."/>
            <person name="Numata K."/>
            <person name="Arakawa K."/>
        </authorList>
    </citation>
    <scope>NUCLEOTIDE SEQUENCE [LARGE SCALE GENOMIC DNA]</scope>
</reference>
<dbReference type="EMBL" id="BGZK01000821">
    <property type="protein sequence ID" value="GBP61754.1"/>
    <property type="molecule type" value="Genomic_DNA"/>
</dbReference>
<dbReference type="AlphaFoldDB" id="A0A4C1XH23"/>
<accession>A0A4C1XH23</accession>
<evidence type="ECO:0000256" key="1">
    <source>
        <dbReference type="ARBA" id="ARBA00022884"/>
    </source>
</evidence>
<dbReference type="SMART" id="SM00360">
    <property type="entry name" value="RRM"/>
    <property type="match status" value="3"/>
</dbReference>
<evidence type="ECO:0000256" key="2">
    <source>
        <dbReference type="PROSITE-ProRule" id="PRU00176"/>
    </source>
</evidence>
<comment type="caution">
    <text evidence="4">The sequence shown here is derived from an EMBL/GenBank/DDBJ whole genome shotgun (WGS) entry which is preliminary data.</text>
</comment>
<dbReference type="InterPro" id="IPR000504">
    <property type="entry name" value="RRM_dom"/>
</dbReference>
<gene>
    <name evidence="4" type="primary">MYEF2</name>
    <name evidence="4" type="ORF">EVAR_31082_1</name>
</gene>
<organism evidence="4 5">
    <name type="scientific">Eumeta variegata</name>
    <name type="common">Bagworm moth</name>
    <name type="synonym">Eumeta japonica</name>
    <dbReference type="NCBI Taxonomy" id="151549"/>
    <lineage>
        <taxon>Eukaryota</taxon>
        <taxon>Metazoa</taxon>
        <taxon>Ecdysozoa</taxon>
        <taxon>Arthropoda</taxon>
        <taxon>Hexapoda</taxon>
        <taxon>Insecta</taxon>
        <taxon>Pterygota</taxon>
        <taxon>Neoptera</taxon>
        <taxon>Endopterygota</taxon>
        <taxon>Lepidoptera</taxon>
        <taxon>Glossata</taxon>
        <taxon>Ditrysia</taxon>
        <taxon>Tineoidea</taxon>
        <taxon>Psychidae</taxon>
        <taxon>Oiketicinae</taxon>
        <taxon>Eumeta</taxon>
    </lineage>
</organism>
<keyword evidence="1 2" id="KW-0694">RNA-binding</keyword>
<dbReference type="SUPFAM" id="SSF54928">
    <property type="entry name" value="RNA-binding domain, RBD"/>
    <property type="match status" value="2"/>
</dbReference>
<dbReference type="GO" id="GO:1990904">
    <property type="term" value="C:ribonucleoprotein complex"/>
    <property type="evidence" value="ECO:0007669"/>
    <property type="project" value="TreeGrafter"/>
</dbReference>
<dbReference type="GO" id="GO:0005634">
    <property type="term" value="C:nucleus"/>
    <property type="evidence" value="ECO:0007669"/>
    <property type="project" value="TreeGrafter"/>
</dbReference>
<name>A0A4C1XH23_EUMVA</name>
<dbReference type="Pfam" id="PF00076">
    <property type="entry name" value="RRM_1"/>
    <property type="match status" value="3"/>
</dbReference>
<evidence type="ECO:0000313" key="4">
    <source>
        <dbReference type="EMBL" id="GBP61754.1"/>
    </source>
</evidence>
<dbReference type="InterPro" id="IPR035979">
    <property type="entry name" value="RBD_domain_sf"/>
</dbReference>
<dbReference type="PANTHER" id="PTHR23003">
    <property type="entry name" value="RNA RECOGNITION MOTIF RRM DOMAIN CONTAINING PROTEIN"/>
    <property type="match status" value="1"/>
</dbReference>
<evidence type="ECO:0000313" key="5">
    <source>
        <dbReference type="Proteomes" id="UP000299102"/>
    </source>
</evidence>
<dbReference type="STRING" id="151549.A0A4C1XH23"/>